<evidence type="ECO:0000313" key="10">
    <source>
        <dbReference type="EMBL" id="PHH82262.1"/>
    </source>
</evidence>
<sequence length="466" mass="52006">MDQEATLQYKTRSSELRADLKRWESEWAQLHQGNKPSREDIKNNPDIARKYKEYNNVRDIIAGKKQPPQPIKLDQTQSRKRRSGSASSTTPPKRIKHTETPRKNELHQNQVISTPATSTKLFSPASVTSIGPTPQRDGRVLGLFDVLLETETDTPSKQKPEAQLQCNILATPGRRGSRANGNLGRTPRSTSKRRVLGELSTPTHNQLPKTVGKSPTSTSKLLFDTPAFLKRQPLQIVDENAALGESVPLKLPKKPLMRGLSEIIASLRKVEDERLDDDLDALRDMENEQLGKHVPGSPTKPPQPDQSRSHSRVEAKEPRRVPLGGFDEAISDSPVEDDVNRDGGKMTVYKKKGQKRTTRKVTMKPVQLGRPANIGDDKSEDDERDIEALGARQLGTEGAHDSASDYDGRQEGKKDKANSKGKKEGTVKKTLRKVNELAHANFRKLKLRNSGNKGGPAHNSKFRRRR</sequence>
<feature type="compositionally biased region" description="Basic and acidic residues" evidence="9">
    <location>
        <begin position="97"/>
        <end position="106"/>
    </location>
</feature>
<evidence type="ECO:0000256" key="2">
    <source>
        <dbReference type="ARBA" id="ARBA00007276"/>
    </source>
</evidence>
<evidence type="ECO:0000256" key="4">
    <source>
        <dbReference type="ARBA" id="ARBA00022705"/>
    </source>
</evidence>
<feature type="region of interest" description="Disordered" evidence="9">
    <location>
        <begin position="172"/>
        <end position="192"/>
    </location>
</feature>
<dbReference type="GO" id="GO:0003688">
    <property type="term" value="F:DNA replication origin binding"/>
    <property type="evidence" value="ECO:0007669"/>
    <property type="project" value="TreeGrafter"/>
</dbReference>
<reference evidence="10 11" key="1">
    <citation type="submission" date="2017-06" db="EMBL/GenBank/DDBJ databases">
        <title>Ant-infecting Ophiocordyceps genomes reveal a high diversity of potential behavioral manipulation genes and a possible major role for enterotoxins.</title>
        <authorList>
            <person name="De Bekker C."/>
            <person name="Evans H.C."/>
            <person name="Brachmann A."/>
            <person name="Hughes D.P."/>
        </authorList>
    </citation>
    <scope>NUCLEOTIDE SEQUENCE [LARGE SCALE GENOMIC DNA]</scope>
    <source>
        <strain evidence="10 11">1348a</strain>
    </source>
</reference>
<dbReference type="FunFam" id="1.10.10.1460:FF:000001">
    <property type="entry name" value="DNA replication regulator Sld2"/>
    <property type="match status" value="1"/>
</dbReference>
<feature type="region of interest" description="Disordered" evidence="9">
    <location>
        <begin position="29"/>
        <end position="112"/>
    </location>
</feature>
<keyword evidence="4 8" id="KW-0235">DNA replication</keyword>
<dbReference type="GO" id="GO:0006270">
    <property type="term" value="P:DNA replication initiation"/>
    <property type="evidence" value="ECO:0007669"/>
    <property type="project" value="UniProtKB-UniRule"/>
</dbReference>
<organism evidence="10 11">
    <name type="scientific">Ophiocordyceps australis</name>
    <dbReference type="NCBI Taxonomy" id="1399860"/>
    <lineage>
        <taxon>Eukaryota</taxon>
        <taxon>Fungi</taxon>
        <taxon>Dikarya</taxon>
        <taxon>Ascomycota</taxon>
        <taxon>Pezizomycotina</taxon>
        <taxon>Sordariomycetes</taxon>
        <taxon>Hypocreomycetidae</taxon>
        <taxon>Hypocreales</taxon>
        <taxon>Ophiocordycipitaceae</taxon>
        <taxon>Ophiocordyceps</taxon>
    </lineage>
</organism>
<dbReference type="AlphaFoldDB" id="A0A2C5ZQZ4"/>
<comment type="caution">
    <text evidence="10">The sequence shown here is derived from an EMBL/GenBank/DDBJ whole genome shotgun (WGS) entry which is preliminary data.</text>
</comment>
<dbReference type="InterPro" id="IPR040203">
    <property type="entry name" value="Sld2"/>
</dbReference>
<dbReference type="InterPro" id="IPR021110">
    <property type="entry name" value="DNA_rep_checkpnt_protein"/>
</dbReference>
<keyword evidence="5 8" id="KW-0539">Nucleus</keyword>
<name>A0A2C5ZQZ4_9HYPO</name>
<evidence type="ECO:0000256" key="5">
    <source>
        <dbReference type="ARBA" id="ARBA00023242"/>
    </source>
</evidence>
<dbReference type="GO" id="GO:0003697">
    <property type="term" value="F:single-stranded DNA binding"/>
    <property type="evidence" value="ECO:0007669"/>
    <property type="project" value="TreeGrafter"/>
</dbReference>
<keyword evidence="6 8" id="KW-0131">Cell cycle</keyword>
<evidence type="ECO:0000313" key="11">
    <source>
        <dbReference type="Proteomes" id="UP000224854"/>
    </source>
</evidence>
<evidence type="ECO:0000256" key="8">
    <source>
        <dbReference type="RuleBase" id="RU367067"/>
    </source>
</evidence>
<comment type="similarity">
    <text evidence="2 8">Belongs to the SLD2 family.</text>
</comment>
<feature type="compositionally biased region" description="Basic residues" evidence="9">
    <location>
        <begin position="348"/>
        <end position="362"/>
    </location>
</feature>
<evidence type="ECO:0000256" key="9">
    <source>
        <dbReference type="SAM" id="MobiDB-lite"/>
    </source>
</evidence>
<protein>
    <recommendedName>
        <fullName evidence="3 8">DNA replication regulator SLD2</fullName>
    </recommendedName>
</protein>
<evidence type="ECO:0000256" key="3">
    <source>
        <dbReference type="ARBA" id="ARBA00018363"/>
    </source>
</evidence>
<dbReference type="PANTHER" id="PTHR28124:SF1">
    <property type="entry name" value="DNA REPLICATION REGULATOR SLD2"/>
    <property type="match status" value="1"/>
</dbReference>
<dbReference type="EMBL" id="NJEU01000068">
    <property type="protein sequence ID" value="PHH82262.1"/>
    <property type="molecule type" value="Genomic_DNA"/>
</dbReference>
<keyword evidence="11" id="KW-1185">Reference proteome</keyword>
<feature type="region of interest" description="Disordered" evidence="9">
    <location>
        <begin position="288"/>
        <end position="466"/>
    </location>
</feature>
<evidence type="ECO:0000256" key="1">
    <source>
        <dbReference type="ARBA" id="ARBA00004123"/>
    </source>
</evidence>
<dbReference type="Proteomes" id="UP000224854">
    <property type="component" value="Unassembled WGS sequence"/>
</dbReference>
<proteinExistence type="inferred from homology"/>
<dbReference type="GO" id="GO:1902977">
    <property type="term" value="P:mitotic DNA replication preinitiation complex assembly"/>
    <property type="evidence" value="ECO:0007669"/>
    <property type="project" value="TreeGrafter"/>
</dbReference>
<gene>
    <name evidence="10" type="ORF">CDD82_6511</name>
</gene>
<dbReference type="Gene3D" id="1.10.10.1460">
    <property type="match status" value="1"/>
</dbReference>
<dbReference type="PANTHER" id="PTHR28124">
    <property type="entry name" value="DNA REPLICATION REGULATOR SLD2"/>
    <property type="match status" value="1"/>
</dbReference>
<feature type="compositionally biased region" description="Basic and acidic residues" evidence="9">
    <location>
        <begin position="307"/>
        <end position="320"/>
    </location>
</feature>
<evidence type="ECO:0000256" key="7">
    <source>
        <dbReference type="ARBA" id="ARBA00025253"/>
    </source>
</evidence>
<evidence type="ECO:0000256" key="6">
    <source>
        <dbReference type="ARBA" id="ARBA00023306"/>
    </source>
</evidence>
<dbReference type="GO" id="GO:0031261">
    <property type="term" value="C:DNA replication preinitiation complex"/>
    <property type="evidence" value="ECO:0007669"/>
    <property type="project" value="TreeGrafter"/>
</dbReference>
<comment type="function">
    <text evidence="7 8">Has a role in the initiation of DNA replication. Required at S-phase checkpoint.</text>
</comment>
<feature type="compositionally biased region" description="Basic and acidic residues" evidence="9">
    <location>
        <begin position="36"/>
        <end position="56"/>
    </location>
</feature>
<accession>A0A2C5ZQZ4</accession>
<comment type="subcellular location">
    <subcellularLocation>
        <location evidence="1 8">Nucleus</location>
    </subcellularLocation>
</comment>
<dbReference type="GO" id="GO:0000727">
    <property type="term" value="P:double-strand break repair via break-induced replication"/>
    <property type="evidence" value="ECO:0007669"/>
    <property type="project" value="TreeGrafter"/>
</dbReference>
<dbReference type="Pfam" id="PF11719">
    <property type="entry name" value="Drc1-Sld2"/>
    <property type="match status" value="1"/>
</dbReference>
<dbReference type="CDD" id="cd22289">
    <property type="entry name" value="RecQL4_SLD2_NTD"/>
    <property type="match status" value="1"/>
</dbReference>
<feature type="compositionally biased region" description="Basic and acidic residues" evidence="9">
    <location>
        <begin position="398"/>
        <end position="427"/>
    </location>
</feature>
<dbReference type="OrthoDB" id="8775810at2759"/>